<dbReference type="EMBL" id="LT994651">
    <property type="protein sequence ID" value="SPN79773.1"/>
    <property type="molecule type" value="Genomic_DNA"/>
</dbReference>
<reference evidence="1" key="1">
    <citation type="submission" date="2018-03" db="EMBL/GenBank/DDBJ databases">
        <authorList>
            <consortium name="Urmite Genomes"/>
        </authorList>
    </citation>
    <scope>NUCLEOTIDE SEQUENCE [LARGE SCALE GENOMIC DNA]</scope>
    <source>
        <strain evidence="1">IHUMI-27.7</strain>
    </source>
</reference>
<organism evidence="1">
    <name type="scientific">Brazilian cedratvirus IHUMI</name>
    <dbReference type="NCBI Taxonomy" id="2126980"/>
    <lineage>
        <taxon>Viruses</taxon>
        <taxon>Pithoviruses</taxon>
        <taxon>Orthocedratvirinae</taxon>
        <taxon>Alphacedratvirus</taxon>
        <taxon>Alphacedratvirus brasiliense</taxon>
    </lineage>
</organism>
<name>A0A2R8FFI9_9VIRU</name>
<protein>
    <submittedName>
        <fullName evidence="1">Collagen triple helix repeat protein</fullName>
    </submittedName>
</protein>
<gene>
    <name evidence="1" type="ORF">BRZCDTV_508</name>
</gene>
<keyword evidence="2" id="KW-1185">Reference proteome</keyword>
<evidence type="ECO:0000313" key="2">
    <source>
        <dbReference type="Proteomes" id="UP000273054"/>
    </source>
</evidence>
<dbReference type="Proteomes" id="UP000273054">
    <property type="component" value="Segment"/>
</dbReference>
<proteinExistence type="predicted"/>
<keyword evidence="1" id="KW-0176">Collagen</keyword>
<evidence type="ECO:0000313" key="1">
    <source>
        <dbReference type="EMBL" id="SPN79773.1"/>
    </source>
</evidence>
<accession>A0A2R8FFI9</accession>
<sequence>MATLISVLPNACPLILFGPTGATGAFIIGATGNTGATGVTGPVGATGVAGATGVGIMGFTGPQGETGPQGVTGVGVTGAVGATGFTGPQGETGVGLFGATGATGVTGALANSFFQGSVDGVTSILVPVTGSSFVVTGYTSVLSDNFNPVTGFFSPGVTSFELLNGYAQLTVQTLGVTGTAALSIAIDGVGILRTDSQTFSTLTDVATVTLDVNYLGPVAPGLNYLLLASFSPATSAYIVTTGGSASQSISFAGSQLSGPIVLP</sequence>